<keyword evidence="2" id="KW-1185">Reference proteome</keyword>
<name>A0A139AZ73_GONPJ</name>
<dbReference type="EMBL" id="KQ965731">
    <property type="protein sequence ID" value="KXS22000.1"/>
    <property type="molecule type" value="Genomic_DNA"/>
</dbReference>
<proteinExistence type="predicted"/>
<organism evidence="1 2">
    <name type="scientific">Gonapodya prolifera (strain JEL478)</name>
    <name type="common">Monoblepharis prolifera</name>
    <dbReference type="NCBI Taxonomy" id="1344416"/>
    <lineage>
        <taxon>Eukaryota</taxon>
        <taxon>Fungi</taxon>
        <taxon>Fungi incertae sedis</taxon>
        <taxon>Chytridiomycota</taxon>
        <taxon>Chytridiomycota incertae sedis</taxon>
        <taxon>Monoblepharidomycetes</taxon>
        <taxon>Monoblepharidales</taxon>
        <taxon>Gonapodyaceae</taxon>
        <taxon>Gonapodya</taxon>
    </lineage>
</organism>
<evidence type="ECO:0000313" key="1">
    <source>
        <dbReference type="EMBL" id="KXS22000.1"/>
    </source>
</evidence>
<reference evidence="1 2" key="1">
    <citation type="journal article" date="2015" name="Genome Biol. Evol.">
        <title>Phylogenomic analyses indicate that early fungi evolved digesting cell walls of algal ancestors of land plants.</title>
        <authorList>
            <person name="Chang Y."/>
            <person name="Wang S."/>
            <person name="Sekimoto S."/>
            <person name="Aerts A.L."/>
            <person name="Choi C."/>
            <person name="Clum A."/>
            <person name="LaButti K.M."/>
            <person name="Lindquist E.A."/>
            <person name="Yee Ngan C."/>
            <person name="Ohm R.A."/>
            <person name="Salamov A.A."/>
            <person name="Grigoriev I.V."/>
            <person name="Spatafora J.W."/>
            <person name="Berbee M.L."/>
        </authorList>
    </citation>
    <scope>NUCLEOTIDE SEQUENCE [LARGE SCALE GENOMIC DNA]</scope>
    <source>
        <strain evidence="1 2">JEL478</strain>
    </source>
</reference>
<dbReference type="Proteomes" id="UP000070544">
    <property type="component" value="Unassembled WGS sequence"/>
</dbReference>
<sequence>MGMTLELLSYDFVFLDEVFAPDLHPTKTGTALTEIWMLAKGYGEHSGGTAACWRSIPTRNKLSAHSSETTARIQAILVGISQHPHSFMPEILGICLFWSRLVWGCVVPAVLNVLVRMDLVSAREELKLHGARETVLRVANKLESAITEELPGWQTARLAAGYSILASALGVQPNL</sequence>
<dbReference type="AlphaFoldDB" id="A0A139AZ73"/>
<evidence type="ECO:0000313" key="2">
    <source>
        <dbReference type="Proteomes" id="UP000070544"/>
    </source>
</evidence>
<gene>
    <name evidence="1" type="ORF">M427DRAFT_161572</name>
</gene>
<accession>A0A139AZ73</accession>
<protein>
    <submittedName>
        <fullName evidence="1">Uncharacterized protein</fullName>
    </submittedName>
</protein>